<keyword evidence="3" id="KW-1185">Reference proteome</keyword>
<keyword evidence="1" id="KW-0812">Transmembrane</keyword>
<dbReference type="RefSeq" id="WP_119884099.1">
    <property type="nucleotide sequence ID" value="NZ_CP032418.1"/>
</dbReference>
<proteinExistence type="predicted"/>
<evidence type="ECO:0000313" key="2">
    <source>
        <dbReference type="EMBL" id="AYC30382.1"/>
    </source>
</evidence>
<dbReference type="Proteomes" id="UP000265725">
    <property type="component" value="Chromosome"/>
</dbReference>
<name>A0A385YY49_9BACL</name>
<dbReference type="KEGG" id="paek:D3873_11260"/>
<dbReference type="AlphaFoldDB" id="A0A385YY49"/>
<feature type="transmembrane region" description="Helical" evidence="1">
    <location>
        <begin position="9"/>
        <end position="28"/>
    </location>
</feature>
<feature type="transmembrane region" description="Helical" evidence="1">
    <location>
        <begin position="65"/>
        <end position="84"/>
    </location>
</feature>
<reference evidence="3" key="1">
    <citation type="submission" date="2018-09" db="EMBL/GenBank/DDBJ databases">
        <authorList>
            <person name="Zhu H."/>
        </authorList>
    </citation>
    <scope>NUCLEOTIDE SEQUENCE [LARGE SCALE GENOMIC DNA]</scope>
    <source>
        <strain evidence="3">K2R23-3</strain>
    </source>
</reference>
<sequence length="85" mass="9562">MKHIANKRILIVLLAMGILSVISFVFLIKGDLVVAVLGFTLLFALTNGYRAISLKEKGFSKESKWMWGMSSFFVLLFLVLLLIIL</sequence>
<gene>
    <name evidence="2" type="ORF">D3873_11260</name>
</gene>
<evidence type="ECO:0008006" key="4">
    <source>
        <dbReference type="Google" id="ProtNLM"/>
    </source>
</evidence>
<organism evidence="2 3">
    <name type="scientific">Paenisporosarcina cavernae</name>
    <dbReference type="NCBI Taxonomy" id="2320858"/>
    <lineage>
        <taxon>Bacteria</taxon>
        <taxon>Bacillati</taxon>
        <taxon>Bacillota</taxon>
        <taxon>Bacilli</taxon>
        <taxon>Bacillales</taxon>
        <taxon>Caryophanaceae</taxon>
        <taxon>Paenisporosarcina</taxon>
    </lineage>
</organism>
<keyword evidence="1" id="KW-0472">Membrane</keyword>
<keyword evidence="1" id="KW-1133">Transmembrane helix</keyword>
<accession>A0A385YY49</accession>
<dbReference type="EMBL" id="CP032418">
    <property type="protein sequence ID" value="AYC30382.1"/>
    <property type="molecule type" value="Genomic_DNA"/>
</dbReference>
<protein>
    <recommendedName>
        <fullName evidence="4">Aspartyl/asparaginyl-tRNA synthetase</fullName>
    </recommendedName>
</protein>
<evidence type="ECO:0000256" key="1">
    <source>
        <dbReference type="SAM" id="Phobius"/>
    </source>
</evidence>
<dbReference type="OrthoDB" id="2455735at2"/>
<evidence type="ECO:0000313" key="3">
    <source>
        <dbReference type="Proteomes" id="UP000265725"/>
    </source>
</evidence>
<feature type="transmembrane region" description="Helical" evidence="1">
    <location>
        <begin position="34"/>
        <end position="53"/>
    </location>
</feature>